<evidence type="ECO:0000313" key="8">
    <source>
        <dbReference type="EMBL" id="PIR90784.1"/>
    </source>
</evidence>
<dbReference type="SUPFAM" id="SSF56349">
    <property type="entry name" value="DNA breaking-rejoining enzymes"/>
    <property type="match status" value="1"/>
</dbReference>
<evidence type="ECO:0000256" key="4">
    <source>
        <dbReference type="ARBA" id="ARBA00023172"/>
    </source>
</evidence>
<name>A0A2H0UV94_9BACT</name>
<dbReference type="InterPro" id="IPR013762">
    <property type="entry name" value="Integrase-like_cat_sf"/>
</dbReference>
<dbReference type="EMBL" id="PFAX01000002">
    <property type="protein sequence ID" value="PIR90784.1"/>
    <property type="molecule type" value="Genomic_DNA"/>
</dbReference>
<dbReference type="Pfam" id="PF02899">
    <property type="entry name" value="Phage_int_SAM_1"/>
    <property type="match status" value="1"/>
</dbReference>
<proteinExistence type="inferred from homology"/>
<evidence type="ECO:0008006" key="10">
    <source>
        <dbReference type="Google" id="ProtNLM"/>
    </source>
</evidence>
<evidence type="ECO:0000313" key="9">
    <source>
        <dbReference type="Proteomes" id="UP000230132"/>
    </source>
</evidence>
<dbReference type="PANTHER" id="PTHR30349">
    <property type="entry name" value="PHAGE INTEGRASE-RELATED"/>
    <property type="match status" value="1"/>
</dbReference>
<feature type="domain" description="Core-binding (CB)" evidence="7">
    <location>
        <begin position="6"/>
        <end position="101"/>
    </location>
</feature>
<keyword evidence="3 5" id="KW-0238">DNA-binding</keyword>
<dbReference type="SUPFAM" id="SSF47823">
    <property type="entry name" value="lambda integrase-like, N-terminal domain"/>
    <property type="match status" value="1"/>
</dbReference>
<dbReference type="InterPro" id="IPR010998">
    <property type="entry name" value="Integrase_recombinase_N"/>
</dbReference>
<protein>
    <recommendedName>
        <fullName evidence="10">Tyrosine recombinase XerC</fullName>
    </recommendedName>
</protein>
<dbReference type="PANTHER" id="PTHR30349:SF41">
    <property type="entry name" value="INTEGRASE_RECOMBINASE PROTEIN MJ0367-RELATED"/>
    <property type="match status" value="1"/>
</dbReference>
<dbReference type="GO" id="GO:0003677">
    <property type="term" value="F:DNA binding"/>
    <property type="evidence" value="ECO:0007669"/>
    <property type="project" value="UniProtKB-UniRule"/>
</dbReference>
<dbReference type="GO" id="GO:0006310">
    <property type="term" value="P:DNA recombination"/>
    <property type="evidence" value="ECO:0007669"/>
    <property type="project" value="UniProtKB-KW"/>
</dbReference>
<dbReference type="InterPro" id="IPR004107">
    <property type="entry name" value="Integrase_SAM-like_N"/>
</dbReference>
<keyword evidence="2" id="KW-0229">DNA integration</keyword>
<dbReference type="InterPro" id="IPR011010">
    <property type="entry name" value="DNA_brk_join_enz"/>
</dbReference>
<comment type="caution">
    <text evidence="8">The sequence shown here is derived from an EMBL/GenBank/DDBJ whole genome shotgun (WGS) entry which is preliminary data.</text>
</comment>
<dbReference type="GO" id="GO:0015074">
    <property type="term" value="P:DNA integration"/>
    <property type="evidence" value="ECO:0007669"/>
    <property type="project" value="UniProtKB-KW"/>
</dbReference>
<evidence type="ECO:0000259" key="6">
    <source>
        <dbReference type="PROSITE" id="PS51898"/>
    </source>
</evidence>
<dbReference type="Gene3D" id="1.10.443.10">
    <property type="entry name" value="Intergrase catalytic core"/>
    <property type="match status" value="1"/>
</dbReference>
<evidence type="ECO:0000256" key="3">
    <source>
        <dbReference type="ARBA" id="ARBA00023125"/>
    </source>
</evidence>
<dbReference type="Proteomes" id="UP000230132">
    <property type="component" value="Unassembled WGS sequence"/>
</dbReference>
<reference evidence="9" key="1">
    <citation type="submission" date="2017-09" db="EMBL/GenBank/DDBJ databases">
        <title>Depth-based differentiation of microbial function through sediment-hosted aquifers and enrichment of novel symbionts in the deep terrestrial subsurface.</title>
        <authorList>
            <person name="Probst A.J."/>
            <person name="Ladd B."/>
            <person name="Jarett J.K."/>
            <person name="Geller-Mcgrath D.E."/>
            <person name="Sieber C.M.K."/>
            <person name="Emerson J.B."/>
            <person name="Anantharaman K."/>
            <person name="Thomas B.C."/>
            <person name="Malmstrom R."/>
            <person name="Stieglmeier M."/>
            <person name="Klingl A."/>
            <person name="Woyke T."/>
            <person name="Ryan C.M."/>
            <person name="Banfield J.F."/>
        </authorList>
    </citation>
    <scope>NUCLEOTIDE SEQUENCE [LARGE SCALE GENOMIC DNA]</scope>
</reference>
<dbReference type="InterPro" id="IPR050090">
    <property type="entry name" value="Tyrosine_recombinase_XerCD"/>
</dbReference>
<dbReference type="PROSITE" id="PS51900">
    <property type="entry name" value="CB"/>
    <property type="match status" value="1"/>
</dbReference>
<feature type="domain" description="Tyr recombinase" evidence="6">
    <location>
        <begin position="122"/>
        <end position="309"/>
    </location>
</feature>
<dbReference type="Pfam" id="PF00589">
    <property type="entry name" value="Phage_integrase"/>
    <property type="match status" value="1"/>
</dbReference>
<evidence type="ECO:0000256" key="5">
    <source>
        <dbReference type="PROSITE-ProRule" id="PRU01248"/>
    </source>
</evidence>
<keyword evidence="4" id="KW-0233">DNA recombination</keyword>
<organism evidence="8 9">
    <name type="scientific">bacterium (Candidatus Gribaldobacteria) CG10_big_fil_rev_8_21_14_0_10_37_21</name>
    <dbReference type="NCBI Taxonomy" id="2014275"/>
    <lineage>
        <taxon>Bacteria</taxon>
        <taxon>Candidatus Gribaldobacteria</taxon>
    </lineage>
</organism>
<dbReference type="AlphaFoldDB" id="A0A2H0UV94"/>
<dbReference type="Gene3D" id="1.10.150.130">
    <property type="match status" value="1"/>
</dbReference>
<evidence type="ECO:0000256" key="1">
    <source>
        <dbReference type="ARBA" id="ARBA00008857"/>
    </source>
</evidence>
<evidence type="ECO:0000259" key="7">
    <source>
        <dbReference type="PROSITE" id="PS51900"/>
    </source>
</evidence>
<sequence>MLKSDKPILKYRIDFLEYLDIEKGLSPKSQITYERLVNKFFKWLVRENLTSLLPSQLTKDHIWQYRVYLSKTINQLSHEPLKRRTQNHYLIALRNLLKFFTHRDILCLPADKIKLAKQPETRSLKFLNLDQIKSLLQAPNPNTNAGLRDKVILETFFSTGMRVAELAGLNKDQFQLKAETVDLELSITGKGQRVRPVYFSKSCIFWLKKYFKTREDDREKALFIRFKGPKKASLRLTTRGIENIVKYHALRAGIPLSTVPHTLRHSFATDLLERGVDLRTVQEFLGHKNIATTQIYTHVVSKRLKDIHRKFHSDAT</sequence>
<evidence type="ECO:0000256" key="2">
    <source>
        <dbReference type="ARBA" id="ARBA00022908"/>
    </source>
</evidence>
<dbReference type="InterPro" id="IPR044068">
    <property type="entry name" value="CB"/>
</dbReference>
<dbReference type="InterPro" id="IPR002104">
    <property type="entry name" value="Integrase_catalytic"/>
</dbReference>
<accession>A0A2H0UV94</accession>
<gene>
    <name evidence="8" type="ORF">COU05_00135</name>
</gene>
<dbReference type="PROSITE" id="PS51898">
    <property type="entry name" value="TYR_RECOMBINASE"/>
    <property type="match status" value="1"/>
</dbReference>
<comment type="similarity">
    <text evidence="1">Belongs to the 'phage' integrase family.</text>
</comment>